<dbReference type="InterPro" id="IPR004468">
    <property type="entry name" value="CTP_synthase"/>
</dbReference>
<feature type="binding site" evidence="11">
    <location>
        <position position="223"/>
    </location>
    <ligand>
        <name>UTP</name>
        <dbReference type="ChEBI" id="CHEBI:46398"/>
    </ligand>
</feature>
<evidence type="ECO:0000256" key="3">
    <source>
        <dbReference type="ARBA" id="ARBA00022598"/>
    </source>
</evidence>
<dbReference type="Gene3D" id="3.40.50.300">
    <property type="entry name" value="P-loop containing nucleotide triphosphate hydrolases"/>
    <property type="match status" value="1"/>
</dbReference>
<evidence type="ECO:0000256" key="10">
    <source>
        <dbReference type="ARBA" id="ARBA00047781"/>
    </source>
</evidence>
<evidence type="ECO:0000259" key="13">
    <source>
        <dbReference type="Pfam" id="PF06418"/>
    </source>
</evidence>
<keyword evidence="4 11" id="KW-0479">Metal-binding</keyword>
<feature type="binding site" evidence="11">
    <location>
        <position position="13"/>
    </location>
    <ligand>
        <name>UTP</name>
        <dbReference type="ChEBI" id="CHEBI:46398"/>
    </ligand>
</feature>
<protein>
    <recommendedName>
        <fullName evidence="11">CTP synthase</fullName>
        <ecNumber evidence="11">6.3.4.2</ecNumber>
    </recommendedName>
    <alternativeName>
        <fullName evidence="11">Cytidine 5'-triphosphate synthase</fullName>
    </alternativeName>
    <alternativeName>
        <fullName evidence="11">Cytidine triphosphate synthetase</fullName>
        <shortName evidence="11">CTP synthetase</shortName>
        <shortName evidence="11">CTPS</shortName>
    </alternativeName>
    <alternativeName>
        <fullName evidence="11">UTP--ammonia ligase</fullName>
    </alternativeName>
</protein>
<feature type="binding site" evidence="11">
    <location>
        <position position="406"/>
    </location>
    <ligand>
        <name>L-glutamine</name>
        <dbReference type="ChEBI" id="CHEBI:58359"/>
    </ligand>
</feature>
<dbReference type="InterPro" id="IPR017926">
    <property type="entry name" value="GATASE"/>
</dbReference>
<feature type="binding site" evidence="11">
    <location>
        <begin position="14"/>
        <end position="19"/>
    </location>
    <ligand>
        <name>ATP</name>
        <dbReference type="ChEBI" id="CHEBI:30616"/>
    </ligand>
</feature>
<keyword evidence="6 11" id="KW-0067">ATP-binding</keyword>
<feature type="binding site" evidence="11">
    <location>
        <position position="71"/>
    </location>
    <ligand>
        <name>Mg(2+)</name>
        <dbReference type="ChEBI" id="CHEBI:18420"/>
    </ligand>
</feature>
<feature type="active site" evidence="11">
    <location>
        <position position="510"/>
    </location>
</feature>
<feature type="binding site" evidence="11">
    <location>
        <begin position="187"/>
        <end position="192"/>
    </location>
    <ligand>
        <name>UTP</name>
        <dbReference type="ChEBI" id="CHEBI:46398"/>
    </ligand>
</feature>
<comment type="catalytic activity">
    <reaction evidence="11">
        <text>UTP + NH4(+) + ATP = CTP + ADP + phosphate + 2 H(+)</text>
        <dbReference type="Rhea" id="RHEA:16597"/>
        <dbReference type="ChEBI" id="CHEBI:15378"/>
        <dbReference type="ChEBI" id="CHEBI:28938"/>
        <dbReference type="ChEBI" id="CHEBI:30616"/>
        <dbReference type="ChEBI" id="CHEBI:37563"/>
        <dbReference type="ChEBI" id="CHEBI:43474"/>
        <dbReference type="ChEBI" id="CHEBI:46398"/>
        <dbReference type="ChEBI" id="CHEBI:456216"/>
    </reaction>
</comment>
<comment type="miscellaneous">
    <text evidence="11">CTPSs have evolved a hybrid strategy for distinguishing between UTP and CTP. The overlapping regions of the product feedback inhibitory and substrate sites recognize a common feature in both compounds, the triphosphate moiety. To differentiate isosteric substrate and product pyrimidine rings, an additional pocket far from the expected kinase/ligase catalytic site, specifically recognizes the cytosine and ribose portions of the product inhibitor.</text>
</comment>
<feature type="binding site" evidence="11">
    <location>
        <position position="71"/>
    </location>
    <ligand>
        <name>ATP</name>
        <dbReference type="ChEBI" id="CHEBI:30616"/>
    </ligand>
</feature>
<accession>A0A7C2BKC8</accession>
<feature type="binding site" evidence="11">
    <location>
        <begin position="148"/>
        <end position="150"/>
    </location>
    <ligand>
        <name>CTP</name>
        <dbReference type="ChEBI" id="CHEBI:37563"/>
        <note>allosteric inhibitor</note>
    </ligand>
</feature>
<dbReference type="NCBIfam" id="NF003792">
    <property type="entry name" value="PRK05380.1"/>
    <property type="match status" value="1"/>
</dbReference>
<feature type="region of interest" description="Amidoligase domain" evidence="11">
    <location>
        <begin position="1"/>
        <end position="266"/>
    </location>
</feature>
<feature type="domain" description="CTP synthase N-terminal" evidence="13">
    <location>
        <begin position="3"/>
        <end position="266"/>
    </location>
</feature>
<feature type="binding site" evidence="11">
    <location>
        <position position="223"/>
    </location>
    <ligand>
        <name>CTP</name>
        <dbReference type="ChEBI" id="CHEBI:37563"/>
        <note>allosteric inhibitor</note>
    </ligand>
</feature>
<dbReference type="SUPFAM" id="SSF52317">
    <property type="entry name" value="Class I glutamine amidotransferase-like"/>
    <property type="match status" value="1"/>
</dbReference>
<comment type="pathway">
    <text evidence="1 11">Pyrimidine metabolism; CTP biosynthesis via de novo pathway; CTP from UDP: step 2/2.</text>
</comment>
<evidence type="ECO:0000256" key="7">
    <source>
        <dbReference type="ARBA" id="ARBA00022842"/>
    </source>
</evidence>
<keyword evidence="3 11" id="KW-0436">Ligase</keyword>
<evidence type="ECO:0000313" key="14">
    <source>
        <dbReference type="EMBL" id="HEF87154.1"/>
    </source>
</evidence>
<dbReference type="InterPro" id="IPR029062">
    <property type="entry name" value="Class_I_gatase-like"/>
</dbReference>
<dbReference type="PANTHER" id="PTHR11550">
    <property type="entry name" value="CTP SYNTHASE"/>
    <property type="match status" value="1"/>
</dbReference>
<feature type="binding site" evidence="11">
    <location>
        <position position="141"/>
    </location>
    <ligand>
        <name>Mg(2+)</name>
        <dbReference type="ChEBI" id="CHEBI:18420"/>
    </ligand>
</feature>
<comment type="catalytic activity">
    <reaction evidence="10 11">
        <text>UTP + L-glutamine + ATP + H2O = CTP + L-glutamate + ADP + phosphate + 2 H(+)</text>
        <dbReference type="Rhea" id="RHEA:26426"/>
        <dbReference type="ChEBI" id="CHEBI:15377"/>
        <dbReference type="ChEBI" id="CHEBI:15378"/>
        <dbReference type="ChEBI" id="CHEBI:29985"/>
        <dbReference type="ChEBI" id="CHEBI:30616"/>
        <dbReference type="ChEBI" id="CHEBI:37563"/>
        <dbReference type="ChEBI" id="CHEBI:43474"/>
        <dbReference type="ChEBI" id="CHEBI:46398"/>
        <dbReference type="ChEBI" id="CHEBI:58359"/>
        <dbReference type="ChEBI" id="CHEBI:456216"/>
        <dbReference type="EC" id="6.3.4.2"/>
    </reaction>
</comment>
<dbReference type="GO" id="GO:0042802">
    <property type="term" value="F:identical protein binding"/>
    <property type="evidence" value="ECO:0007669"/>
    <property type="project" value="TreeGrafter"/>
</dbReference>
<keyword evidence="8 11" id="KW-0315">Glutamine amidotransferase</keyword>
<evidence type="ECO:0000256" key="11">
    <source>
        <dbReference type="HAMAP-Rule" id="MF_01227"/>
    </source>
</evidence>
<dbReference type="InterPro" id="IPR017456">
    <property type="entry name" value="CTP_synthase_N"/>
</dbReference>
<dbReference type="InterPro" id="IPR033828">
    <property type="entry name" value="GATase1_CTP_Synthase"/>
</dbReference>
<dbReference type="GO" id="GO:0003883">
    <property type="term" value="F:CTP synthase activity"/>
    <property type="evidence" value="ECO:0007669"/>
    <property type="project" value="UniProtKB-UniRule"/>
</dbReference>
<dbReference type="Pfam" id="PF00117">
    <property type="entry name" value="GATase"/>
    <property type="match status" value="1"/>
</dbReference>
<evidence type="ECO:0000256" key="2">
    <source>
        <dbReference type="ARBA" id="ARBA00007533"/>
    </source>
</evidence>
<evidence type="ECO:0000256" key="4">
    <source>
        <dbReference type="ARBA" id="ARBA00022723"/>
    </source>
</evidence>
<dbReference type="CDD" id="cd01746">
    <property type="entry name" value="GATase1_CTP_Synthase"/>
    <property type="match status" value="1"/>
</dbReference>
<keyword evidence="5 11" id="KW-0547">Nucleotide-binding</keyword>
<evidence type="ECO:0000256" key="6">
    <source>
        <dbReference type="ARBA" id="ARBA00022840"/>
    </source>
</evidence>
<comment type="catalytic activity">
    <reaction evidence="11">
        <text>L-glutamine + H2O = L-glutamate + NH4(+)</text>
        <dbReference type="Rhea" id="RHEA:15889"/>
        <dbReference type="ChEBI" id="CHEBI:15377"/>
        <dbReference type="ChEBI" id="CHEBI:28938"/>
        <dbReference type="ChEBI" id="CHEBI:29985"/>
        <dbReference type="ChEBI" id="CHEBI:58359"/>
    </reaction>
</comment>
<dbReference type="FunFam" id="3.40.50.300:FF:000009">
    <property type="entry name" value="CTP synthase"/>
    <property type="match status" value="1"/>
</dbReference>
<dbReference type="InterPro" id="IPR027417">
    <property type="entry name" value="P-loop_NTPase"/>
</dbReference>
<keyword evidence="9 11" id="KW-0665">Pyrimidine biosynthesis</keyword>
<feature type="binding site" evidence="11">
    <location>
        <position position="463"/>
    </location>
    <ligand>
        <name>L-glutamine</name>
        <dbReference type="ChEBI" id="CHEBI:58359"/>
    </ligand>
</feature>
<comment type="function">
    <text evidence="11">Catalyzes the ATP-dependent amination of UTP to CTP with either L-glutamine or ammonia as the source of nitrogen. Regulates intracellular CTP levels through interactions with the four ribonucleotide triphosphates.</text>
</comment>
<dbReference type="GO" id="GO:0005524">
    <property type="term" value="F:ATP binding"/>
    <property type="evidence" value="ECO:0007669"/>
    <property type="project" value="UniProtKB-KW"/>
</dbReference>
<sequence>MTKYVFITGGVLSGLGKGITTASIGLLLKDAGYSVTAVKIDPYLNVDAGTMNPYMHGEVFVTYDGGETDLDLGHYERFLNTDLSKNNNITSGQVYFSVLEKERRGDYLGQCVQVIPHVTNEIKERIRKVTKDSGSEIILVEVGGTVGDIEGLPFLEAIRQLRVEEGVANTMFIHVALAPVLPSGEVKTKPVQHSIQELRRIGIQPDAIIVRSLAYLDDDARYKIALYGNVPLNAVFSSPDVDFIYRVPLILHQQGVADYVLNRLGLSKKKEIRLDEWKEFIKNYEESAKQVKIALVGKYTKVRDSYISIVEALRHAAVWEKVRLVLNWYEATEIEQGLRNPEELLENDGAVLLPGFGRRGSEGKIQAIKVLRESGKPVLGICFGMQLMVVEVARNILGLTGANSTELNPATPYPVIDLLPSQRNVSGMGGTLRLGDKKIIIVKNTRAWEVYNAPEVYERHRHRYGVNPRYVEVLEKAGLKVSGWSEEGFAEIIELADSRVFYFGTQAHPEFKSRPLRPSPVYRYFVRQTIQGSS</sequence>
<evidence type="ECO:0000256" key="5">
    <source>
        <dbReference type="ARBA" id="ARBA00022741"/>
    </source>
</evidence>
<feature type="active site" description="Nucleophile; for glutamine hydrolysis" evidence="11">
    <location>
        <position position="382"/>
    </location>
</feature>
<proteinExistence type="inferred from homology"/>
<reference evidence="14" key="1">
    <citation type="journal article" date="2020" name="mSystems">
        <title>Genome- and Community-Level Interaction Insights into Carbon Utilization and Element Cycling Functions of Hydrothermarchaeota in Hydrothermal Sediment.</title>
        <authorList>
            <person name="Zhou Z."/>
            <person name="Liu Y."/>
            <person name="Xu W."/>
            <person name="Pan J."/>
            <person name="Luo Z.H."/>
            <person name="Li M."/>
        </authorList>
    </citation>
    <scope>NUCLEOTIDE SEQUENCE [LARGE SCALE GENOMIC DNA]</scope>
    <source>
        <strain evidence="14">SpSt-23</strain>
    </source>
</reference>
<evidence type="ECO:0000256" key="1">
    <source>
        <dbReference type="ARBA" id="ARBA00005171"/>
    </source>
</evidence>
<dbReference type="EC" id="6.3.4.2" evidence="11"/>
<dbReference type="SUPFAM" id="SSF52540">
    <property type="entry name" value="P-loop containing nucleoside triphosphate hydrolases"/>
    <property type="match status" value="1"/>
</dbReference>
<dbReference type="PANTHER" id="PTHR11550:SF0">
    <property type="entry name" value="CTP SYNTHASE-RELATED"/>
    <property type="match status" value="1"/>
</dbReference>
<dbReference type="PROSITE" id="PS51273">
    <property type="entry name" value="GATASE_TYPE_1"/>
    <property type="match status" value="1"/>
</dbReference>
<comment type="caution">
    <text evidence="14">The sequence shown here is derived from an EMBL/GenBank/DDBJ whole genome shotgun (WGS) entry which is preliminary data.</text>
</comment>
<feature type="domain" description="Glutamine amidotransferase" evidence="12">
    <location>
        <begin position="302"/>
        <end position="526"/>
    </location>
</feature>
<feature type="binding site" evidence="11">
    <location>
        <position position="13"/>
    </location>
    <ligand>
        <name>CTP</name>
        <dbReference type="ChEBI" id="CHEBI:37563"/>
        <note>allosteric inhibitor</note>
    </ligand>
</feature>
<comment type="similarity">
    <text evidence="2 11">Belongs to the CTP synthase family.</text>
</comment>
<feature type="binding site" evidence="11">
    <location>
        <begin position="383"/>
        <end position="386"/>
    </location>
    <ligand>
        <name>L-glutamine</name>
        <dbReference type="ChEBI" id="CHEBI:58359"/>
    </ligand>
</feature>
<gene>
    <name evidence="11" type="primary">pyrG</name>
    <name evidence="14" type="ORF">ENP55_02420</name>
</gene>
<dbReference type="GO" id="GO:0046872">
    <property type="term" value="F:metal ion binding"/>
    <property type="evidence" value="ECO:0007669"/>
    <property type="project" value="UniProtKB-KW"/>
</dbReference>
<feature type="binding site" evidence="11">
    <location>
        <begin position="187"/>
        <end position="192"/>
    </location>
    <ligand>
        <name>CTP</name>
        <dbReference type="ChEBI" id="CHEBI:37563"/>
        <note>allosteric inhibitor</note>
    </ligand>
</feature>
<feature type="binding site" evidence="11">
    <location>
        <position position="241"/>
    </location>
    <ligand>
        <name>ATP</name>
        <dbReference type="ChEBI" id="CHEBI:30616"/>
    </ligand>
</feature>
<dbReference type="AlphaFoldDB" id="A0A7C2BKC8"/>
<dbReference type="GO" id="GO:0044210">
    <property type="term" value="P:'de novo' CTP biosynthetic process"/>
    <property type="evidence" value="ECO:0007669"/>
    <property type="project" value="UniProtKB-UniRule"/>
</dbReference>
<dbReference type="HAMAP" id="MF_01227">
    <property type="entry name" value="PyrG"/>
    <property type="match status" value="1"/>
</dbReference>
<comment type="subunit">
    <text evidence="11">Homotetramer.</text>
</comment>
<dbReference type="NCBIfam" id="TIGR00337">
    <property type="entry name" value="PyrG"/>
    <property type="match status" value="1"/>
</dbReference>
<dbReference type="EMBL" id="DSJT01000011">
    <property type="protein sequence ID" value="HEF87154.1"/>
    <property type="molecule type" value="Genomic_DNA"/>
</dbReference>
<feature type="binding site" evidence="11">
    <location>
        <position position="54"/>
    </location>
    <ligand>
        <name>L-glutamine</name>
        <dbReference type="ChEBI" id="CHEBI:58359"/>
    </ligand>
</feature>
<dbReference type="UniPathway" id="UPA00159">
    <property type="reaction ID" value="UER00277"/>
</dbReference>
<name>A0A7C2BKC8_9CREN</name>
<evidence type="ECO:0000256" key="8">
    <source>
        <dbReference type="ARBA" id="ARBA00022962"/>
    </source>
</evidence>
<keyword evidence="7 11" id="KW-0460">Magnesium</keyword>
<feature type="active site" evidence="11">
    <location>
        <position position="508"/>
    </location>
</feature>
<organism evidence="14">
    <name type="scientific">Thermosphaera aggregans</name>
    <dbReference type="NCBI Taxonomy" id="54254"/>
    <lineage>
        <taxon>Archaea</taxon>
        <taxon>Thermoproteota</taxon>
        <taxon>Thermoprotei</taxon>
        <taxon>Desulfurococcales</taxon>
        <taxon>Desulfurococcaceae</taxon>
        <taxon>Thermosphaera</taxon>
    </lineage>
</organism>
<dbReference type="CDD" id="cd03113">
    <property type="entry name" value="CTPS_N"/>
    <property type="match status" value="1"/>
</dbReference>
<dbReference type="Pfam" id="PF06418">
    <property type="entry name" value="CTP_synth_N"/>
    <property type="match status" value="1"/>
</dbReference>
<evidence type="ECO:0000259" key="12">
    <source>
        <dbReference type="Pfam" id="PF00117"/>
    </source>
</evidence>
<evidence type="ECO:0000256" key="9">
    <source>
        <dbReference type="ARBA" id="ARBA00022975"/>
    </source>
</evidence>
<dbReference type="GO" id="GO:0019856">
    <property type="term" value="P:pyrimidine nucleobase biosynthetic process"/>
    <property type="evidence" value="ECO:0007669"/>
    <property type="project" value="TreeGrafter"/>
</dbReference>
<comment type="caution">
    <text evidence="11">Lacks conserved residue(s) required for the propagation of feature annotation.</text>
</comment>
<dbReference type="Gene3D" id="3.40.50.880">
    <property type="match status" value="1"/>
</dbReference>
<feature type="binding site" evidence="11">
    <location>
        <position position="355"/>
    </location>
    <ligand>
        <name>L-glutamine</name>
        <dbReference type="ChEBI" id="CHEBI:58359"/>
    </ligand>
</feature>
<comment type="activity regulation">
    <text evidence="11">Allosterically activated by GTP, when glutamine is the substrate; GTP has no effect on the reaction when ammonia is the substrate. The allosteric effector GTP functions by stabilizing the protein conformation that binds the tetrahedral intermediate(s) formed during glutamine hydrolysis. Inhibited by the product CTP, via allosteric rather than competitive inhibition.</text>
</comment>